<organism evidence="1 2">
    <name type="scientific">Candidatus Shapirobacteria bacterium RBG_13_44_7</name>
    <dbReference type="NCBI Taxonomy" id="1802149"/>
    <lineage>
        <taxon>Bacteria</taxon>
        <taxon>Candidatus Shapironibacteriota</taxon>
    </lineage>
</organism>
<evidence type="ECO:0000313" key="1">
    <source>
        <dbReference type="EMBL" id="OGL52766.1"/>
    </source>
</evidence>
<dbReference type="AlphaFoldDB" id="A0A1F7SG39"/>
<gene>
    <name evidence="1" type="ORF">A3K55_01435</name>
</gene>
<reference evidence="1 2" key="1">
    <citation type="journal article" date="2016" name="Nat. Commun.">
        <title>Thousands of microbial genomes shed light on interconnected biogeochemical processes in an aquifer system.</title>
        <authorList>
            <person name="Anantharaman K."/>
            <person name="Brown C.T."/>
            <person name="Hug L.A."/>
            <person name="Sharon I."/>
            <person name="Castelle C.J."/>
            <person name="Probst A.J."/>
            <person name="Thomas B.C."/>
            <person name="Singh A."/>
            <person name="Wilkins M.J."/>
            <person name="Karaoz U."/>
            <person name="Brodie E.L."/>
            <person name="Williams K.H."/>
            <person name="Hubbard S.S."/>
            <person name="Banfield J.F."/>
        </authorList>
    </citation>
    <scope>NUCLEOTIDE SEQUENCE [LARGE SCALE GENOMIC DNA]</scope>
</reference>
<proteinExistence type="predicted"/>
<dbReference type="Proteomes" id="UP000185874">
    <property type="component" value="Unassembled WGS sequence"/>
</dbReference>
<sequence length="124" mass="14298">MAKTLRDAFGQTGDYSPELAAMFGDTYLDHPDDPALEDGLGLRQRGFKAYRINDLLDRAIASAPDISCRQNQRLLVDHLRAVRTQSRRGRLLDWEDNWSVNKHLETCHQPLCHRLNNRAIIEDR</sequence>
<name>A0A1F7SG39_9BACT</name>
<accession>A0A1F7SG39</accession>
<protein>
    <submittedName>
        <fullName evidence="1">Uncharacterized protein</fullName>
    </submittedName>
</protein>
<evidence type="ECO:0000313" key="2">
    <source>
        <dbReference type="Proteomes" id="UP000185874"/>
    </source>
</evidence>
<comment type="caution">
    <text evidence="1">The sequence shown here is derived from an EMBL/GenBank/DDBJ whole genome shotgun (WGS) entry which is preliminary data.</text>
</comment>
<dbReference type="EMBL" id="MGDJ01000022">
    <property type="protein sequence ID" value="OGL52766.1"/>
    <property type="molecule type" value="Genomic_DNA"/>
</dbReference>